<dbReference type="InterPro" id="IPR000477">
    <property type="entry name" value="RT_dom"/>
</dbReference>
<dbReference type="InParanoid" id="R4G9D8"/>
<sequence>MAERLKNFMVNWISEEQAGFLPNRQIRDNIRTVINAIEYYEKHNEKQLALLFIDAEKAFDKINWDYLKLMMKELDIGFKFKNAIDAIYKYQTATLIINGQNNRKAIHIGRGTRQGCPLSPLLFILIMETLVRIINEDQNLEGLRIRKQNYKLRVYADDVVCIIENPIKNINLWIDRIEEFGKLAGFKLNKQKTKILTKNINGEKKELLQMKSGIKIESKVKYLGVTQASSNAKLLKNNYEQLWIKIKKDLDKWKYENFSILGRIAIIKMTVLPQLLFLFQTIPIIRNNYLFKKWNGDIIKFIWKNKKPRIKIKILMKKKRGGLGLPDLNSYYEACSLVWVKDWATLKNTKLLILEGHDLRSGWHDYLWYSKRKTEKNFGNHYIRASLIRVWEKYKKRLYRKTPLWVSPIEAKHKRELGIENWLRYQQILKKLDNEELMIKTYEELKQEHQKITWFQYFQIVQCYKEDAKTGFTVKSGPWEVIMQKDKKIIRILYQLLLQWSTEEEQIKNCQIKWAKDIGQNININQWEEIWNKKLKFTTSIEIRENWYKMFFRWYYTPAKLAKFNKNSSNKCWKCNKEIGTFFHQWWKCKKVKEYWNNIHKATQKFLKVNFPMIPGMYLLGITNVKLNKNQDKMFFLIGTAARLVLAKVWKQKNIPTIEDWIIKLFDLIQMDSLTQKLNDIKDKTDWSGFNAFIRNGGNTLIIDLSDV</sequence>
<dbReference type="HOGENOM" id="CLU_000680_9_4_1"/>
<dbReference type="Bgee" id="ENSACAG00000028810">
    <property type="expression patterns" value="Expressed in testis and 3 other cell types or tissues"/>
</dbReference>
<accession>R4G9D8</accession>
<name>R4G9D8_ANOCA</name>
<reference evidence="3" key="2">
    <citation type="submission" date="2025-08" db="UniProtKB">
        <authorList>
            <consortium name="Ensembl"/>
        </authorList>
    </citation>
    <scope>IDENTIFICATION</scope>
</reference>
<dbReference type="Proteomes" id="UP000001646">
    <property type="component" value="Unplaced"/>
</dbReference>
<proteinExistence type="predicted"/>
<keyword evidence="1" id="KW-0175">Coiled coil</keyword>
<dbReference type="InterPro" id="IPR043502">
    <property type="entry name" value="DNA/RNA_pol_sf"/>
</dbReference>
<dbReference type="PROSITE" id="PS50878">
    <property type="entry name" value="RT_POL"/>
    <property type="match status" value="1"/>
</dbReference>
<dbReference type="PANTHER" id="PTHR31635">
    <property type="entry name" value="REVERSE TRANSCRIPTASE DOMAIN-CONTAINING PROTEIN-RELATED"/>
    <property type="match status" value="1"/>
</dbReference>
<evidence type="ECO:0000256" key="1">
    <source>
        <dbReference type="SAM" id="Coils"/>
    </source>
</evidence>
<dbReference type="GeneTree" id="ENSGT01150000286916"/>
<evidence type="ECO:0000313" key="4">
    <source>
        <dbReference type="Proteomes" id="UP000001646"/>
    </source>
</evidence>
<reference evidence="3" key="1">
    <citation type="submission" date="2009-12" db="EMBL/GenBank/DDBJ databases">
        <title>The Genome Sequence of Anolis carolinensis (Green Anole Lizard).</title>
        <authorList>
            <consortium name="The Genome Sequencing Platform"/>
            <person name="Di Palma F."/>
            <person name="Alfoldi J."/>
            <person name="Heiman D."/>
            <person name="Young S."/>
            <person name="Grabherr M."/>
            <person name="Johnson J."/>
            <person name="Lander E.S."/>
            <person name="Lindblad-Toh K."/>
        </authorList>
    </citation>
    <scope>NUCLEOTIDE SEQUENCE [LARGE SCALE GENOMIC DNA]</scope>
    <source>
        <strain evidence="3">JBL SC #1</strain>
    </source>
</reference>
<keyword evidence="4" id="KW-1185">Reference proteome</keyword>
<protein>
    <recommendedName>
        <fullName evidence="2">Reverse transcriptase domain-containing protein</fullName>
    </recommendedName>
</protein>
<dbReference type="Ensembl" id="ENSACAT00000029251.1">
    <property type="protein sequence ID" value="ENSACAP00000021833.1"/>
    <property type="gene ID" value="ENSACAG00000028810.1"/>
</dbReference>
<reference evidence="3" key="3">
    <citation type="submission" date="2025-09" db="UniProtKB">
        <authorList>
            <consortium name="Ensembl"/>
        </authorList>
    </citation>
    <scope>IDENTIFICATION</scope>
</reference>
<dbReference type="CDD" id="cd01650">
    <property type="entry name" value="RT_nLTR_like"/>
    <property type="match status" value="1"/>
</dbReference>
<dbReference type="eggNOG" id="KOG1075">
    <property type="taxonomic scope" value="Eukaryota"/>
</dbReference>
<feature type="domain" description="Reverse transcriptase" evidence="2">
    <location>
        <begin position="1"/>
        <end position="227"/>
    </location>
</feature>
<evidence type="ECO:0000259" key="2">
    <source>
        <dbReference type="PROSITE" id="PS50878"/>
    </source>
</evidence>
<dbReference type="SUPFAM" id="SSF56672">
    <property type="entry name" value="DNA/RNA polymerases"/>
    <property type="match status" value="1"/>
</dbReference>
<dbReference type="PANTHER" id="PTHR31635:SF196">
    <property type="entry name" value="REVERSE TRANSCRIPTASE DOMAIN-CONTAINING PROTEIN-RELATED"/>
    <property type="match status" value="1"/>
</dbReference>
<evidence type="ECO:0000313" key="3">
    <source>
        <dbReference type="Ensembl" id="ENSACAP00000021833.1"/>
    </source>
</evidence>
<dbReference type="STRING" id="28377.ENSACAP00000021833"/>
<organism evidence="3 4">
    <name type="scientific">Anolis carolinensis</name>
    <name type="common">Green anole</name>
    <name type="synonym">American chameleon</name>
    <dbReference type="NCBI Taxonomy" id="28377"/>
    <lineage>
        <taxon>Eukaryota</taxon>
        <taxon>Metazoa</taxon>
        <taxon>Chordata</taxon>
        <taxon>Craniata</taxon>
        <taxon>Vertebrata</taxon>
        <taxon>Euteleostomi</taxon>
        <taxon>Lepidosauria</taxon>
        <taxon>Squamata</taxon>
        <taxon>Bifurcata</taxon>
        <taxon>Unidentata</taxon>
        <taxon>Episquamata</taxon>
        <taxon>Toxicofera</taxon>
        <taxon>Iguania</taxon>
        <taxon>Dactyloidae</taxon>
        <taxon>Anolis</taxon>
    </lineage>
</organism>
<feature type="coiled-coil region" evidence="1">
    <location>
        <begin position="425"/>
        <end position="452"/>
    </location>
</feature>
<dbReference type="Pfam" id="PF00078">
    <property type="entry name" value="RVT_1"/>
    <property type="match status" value="1"/>
</dbReference>
<dbReference type="AlphaFoldDB" id="R4G9D8"/>